<accession>Q49251</accession>
<feature type="non-terminal residue" evidence="2">
    <location>
        <position position="1"/>
    </location>
</feature>
<dbReference type="AlphaFoldDB" id="Q49251"/>
<evidence type="ECO:0000313" key="2">
    <source>
        <dbReference type="EMBL" id="AAD12386.1"/>
    </source>
</evidence>
<organism evidence="2">
    <name type="scientific">Mycoplasmoides genitalium</name>
    <name type="common">Mycoplasma genitalium</name>
    <dbReference type="NCBI Taxonomy" id="2097"/>
    <lineage>
        <taxon>Bacteria</taxon>
        <taxon>Bacillati</taxon>
        <taxon>Mycoplasmatota</taxon>
        <taxon>Mycoplasmoidales</taxon>
        <taxon>Mycoplasmoidaceae</taxon>
        <taxon>Mycoplasmoides</taxon>
    </lineage>
</organism>
<name>Q49251_MYCGT</name>
<protein>
    <submittedName>
        <fullName evidence="2">Uncharacterized protein</fullName>
    </submittedName>
</protein>
<keyword evidence="1" id="KW-0472">Membrane</keyword>
<feature type="transmembrane region" description="Helical" evidence="1">
    <location>
        <begin position="25"/>
        <end position="42"/>
    </location>
</feature>
<reference evidence="2" key="2">
    <citation type="journal article" date="1993" name="J. Bacteriol.">
        <title>A survey of the Mycoplasma genitalium genome by using random sequencing.</title>
        <authorList>
            <person name="Peterson S.N."/>
            <person name="Hu P.-C."/>
            <person name="Bott K.F."/>
            <person name="Hutchison C.A. III"/>
        </authorList>
    </citation>
    <scope>NUCLEOTIDE SEQUENCE</scope>
</reference>
<proteinExistence type="predicted"/>
<reference evidence="2" key="1">
    <citation type="thesis" date="1992" institute="Microbiology and Immunology" country="University of North Carolina Medical School">
        <title>Characterization and analysis of the Mycoplasma genitalium genome.</title>
        <authorList>
            <person name="Peterson S.N."/>
        </authorList>
    </citation>
    <scope>NUCLEOTIDE SEQUENCE</scope>
</reference>
<evidence type="ECO:0000256" key="1">
    <source>
        <dbReference type="SAM" id="Phobius"/>
    </source>
</evidence>
<dbReference type="EMBL" id="U02112">
    <property type="protein sequence ID" value="AAD12386.1"/>
    <property type="molecule type" value="Genomic_DNA"/>
</dbReference>
<sequence>ARLTFLRSTKLIWFKFKFLLETLKFSLWVTTICLSLVNWISIQIPSKSKTWAAWNANLVFSGAIEL</sequence>
<keyword evidence="1" id="KW-0812">Transmembrane</keyword>
<keyword evidence="1" id="KW-1133">Transmembrane helix</keyword>